<evidence type="ECO:0000256" key="5">
    <source>
        <dbReference type="ARBA" id="ARBA00022729"/>
    </source>
</evidence>
<comment type="subcellular location">
    <subcellularLocation>
        <location evidence="1 10">Cell outer membrane</location>
        <topology evidence="1 10">Multi-pass membrane protein</topology>
    </subcellularLocation>
</comment>
<dbReference type="InterPro" id="IPR039426">
    <property type="entry name" value="TonB-dep_rcpt-like"/>
</dbReference>
<reference evidence="16" key="1">
    <citation type="journal article" date="2019" name="Int. J. Syst. Evol. Microbiol.">
        <title>The Global Catalogue of Microorganisms (GCM) 10K type strain sequencing project: providing services to taxonomists for standard genome sequencing and annotation.</title>
        <authorList>
            <consortium name="The Broad Institute Genomics Platform"/>
            <consortium name="The Broad Institute Genome Sequencing Center for Infectious Disease"/>
            <person name="Wu L."/>
            <person name="Ma J."/>
        </authorList>
    </citation>
    <scope>NUCLEOTIDE SEQUENCE [LARGE SCALE GENOMIC DNA]</scope>
    <source>
        <strain evidence="16">JCM 16704</strain>
    </source>
</reference>
<dbReference type="NCBIfam" id="TIGR04056">
    <property type="entry name" value="OMP_RagA_SusC"/>
    <property type="match status" value="1"/>
</dbReference>
<feature type="chain" id="PRO_5046534927" evidence="12">
    <location>
        <begin position="22"/>
        <end position="1068"/>
    </location>
</feature>
<evidence type="ECO:0000259" key="13">
    <source>
        <dbReference type="Pfam" id="PF00593"/>
    </source>
</evidence>
<organism evidence="15 16">
    <name type="scientific">Sphingobacterium kyonggiense</name>
    <dbReference type="NCBI Taxonomy" id="714075"/>
    <lineage>
        <taxon>Bacteria</taxon>
        <taxon>Pseudomonadati</taxon>
        <taxon>Bacteroidota</taxon>
        <taxon>Sphingobacteriia</taxon>
        <taxon>Sphingobacteriales</taxon>
        <taxon>Sphingobacteriaceae</taxon>
        <taxon>Sphingobacterium</taxon>
    </lineage>
</organism>
<comment type="similarity">
    <text evidence="10 11">Belongs to the TonB-dependent receptor family.</text>
</comment>
<dbReference type="PANTHER" id="PTHR30069:SF29">
    <property type="entry name" value="HEMOGLOBIN AND HEMOGLOBIN-HAPTOGLOBIN-BINDING PROTEIN 1-RELATED"/>
    <property type="match status" value="1"/>
</dbReference>
<evidence type="ECO:0000256" key="12">
    <source>
        <dbReference type="SAM" id="SignalP"/>
    </source>
</evidence>
<dbReference type="EMBL" id="BAAAZI010000004">
    <property type="protein sequence ID" value="GAA4134150.1"/>
    <property type="molecule type" value="Genomic_DNA"/>
</dbReference>
<dbReference type="Pfam" id="PF07715">
    <property type="entry name" value="Plug"/>
    <property type="match status" value="1"/>
</dbReference>
<dbReference type="InterPro" id="IPR023996">
    <property type="entry name" value="TonB-dep_OMP_SusC/RagA"/>
</dbReference>
<proteinExistence type="inferred from homology"/>
<dbReference type="PANTHER" id="PTHR30069">
    <property type="entry name" value="TONB-DEPENDENT OUTER MEMBRANE RECEPTOR"/>
    <property type="match status" value="1"/>
</dbReference>
<dbReference type="SUPFAM" id="SSF56935">
    <property type="entry name" value="Porins"/>
    <property type="match status" value="1"/>
</dbReference>
<dbReference type="InterPro" id="IPR036942">
    <property type="entry name" value="Beta-barrel_TonB_sf"/>
</dbReference>
<dbReference type="SUPFAM" id="SSF49464">
    <property type="entry name" value="Carboxypeptidase regulatory domain-like"/>
    <property type="match status" value="1"/>
</dbReference>
<dbReference type="Gene3D" id="2.40.170.20">
    <property type="entry name" value="TonB-dependent receptor, beta-barrel domain"/>
    <property type="match status" value="1"/>
</dbReference>
<dbReference type="Pfam" id="PF00593">
    <property type="entry name" value="TonB_dep_Rec_b-barrel"/>
    <property type="match status" value="1"/>
</dbReference>
<evidence type="ECO:0000256" key="2">
    <source>
        <dbReference type="ARBA" id="ARBA00022448"/>
    </source>
</evidence>
<keyword evidence="9 10" id="KW-0998">Cell outer membrane</keyword>
<evidence type="ECO:0000256" key="10">
    <source>
        <dbReference type="PROSITE-ProRule" id="PRU01360"/>
    </source>
</evidence>
<evidence type="ECO:0000256" key="7">
    <source>
        <dbReference type="ARBA" id="ARBA00023136"/>
    </source>
</evidence>
<dbReference type="InterPro" id="IPR008969">
    <property type="entry name" value="CarboxyPept-like_regulatory"/>
</dbReference>
<dbReference type="InterPro" id="IPR023997">
    <property type="entry name" value="TonB-dep_OMP_SusC/RagA_CS"/>
</dbReference>
<sequence>MKQKLLSLILLYSLFIGIAYAQDRQIRGQVTSKEGGNPIPGVTVTVVGTSIATQTNANGQFTINVGSGSSLSFSMLGYVVERVRISDQSEVNVALTSAQTFLDEVVVVGYGTTTKESFTGTAKKVNAENIERKSVSNISQALAGEVAGVSVVNGSGQPGTAATIRIRGFGSVNGNRSPLYVLDGIPFNGELTAINPSDIESTTVLKDAAATAIYGSRGANGVILINTKKGTGRNTSFVEADVNFGVNMALLPRYDVIRSPEQYILYGWEGLYNSAPSTATSQVDFAMANLFDEEGVRAANNIWKVNSAADLIDPVTRTIKSGVTRKFDPENWADYAFQNAARSDMNVRFGGNNERANYYSSLGYLNDKGYSINSDFKRFSARLNVDNKVKSWLNVGTNIGYSRTERNNAGQSEDSGSVFWFVDNMPSIYPLFERDANGNKIDDPIYGGYRYDYGERNARRFGSITNSISDAHNSVRRHDRNEVNAVGYVNFNIIKGLTFENSLGVNYYHNKYTSRDSKFYGSSVATKGSIGQSRTERSAYNLLNLLRYRTQFDGLHNVEALVAHEAQDFQNNVMYAGKNQLVRDNSDEFDNAVVMTGISSYTDRYTLESFFGQVNYDYNGKYYLSGSVRRDGSSRFVNQKWGTFGSVGAAWIVSKEDFMKEQDIFSFLKYKLSYGVIGDQSVGSYYPGLITYPISNLNDLPSIGSATVGNPDLTWETAKMFQTGFEFSLGNYITGSIDYYIKNTDNLIFNRSLGPSIGYASIRVNDGMLKNQGLEFDLTGHILKKENFYLDLNINGESFSNKITKMPIDPSTGKEKILDVQGTYGWAAGHSIYDFYIRDFAGVDPQDGRSTWKVFYTDKNNNGQFDDTEEITSLSAFTNPDNLEILEGTTKVYSRATLHYVNKSAIPKLRGALNLRTGYKNVDLAVQMLYSFGGYAYDGAYAGLMHSGYAGSNNWHTDIANRWQAAGDITDVPRLSNNKDPNVTSVSTRFLTKANYLLLNNIRLTYNFTEKLLAPIGLTGLGIWVSGDNLWQHTNRKGFNPASSETGSSNTYRYSPLSTFTAGLRAKF</sequence>
<protein>
    <submittedName>
        <fullName evidence="15">TonB-dependent receptor</fullName>
    </submittedName>
</protein>
<comment type="caution">
    <text evidence="15">The sequence shown here is derived from an EMBL/GenBank/DDBJ whole genome shotgun (WGS) entry which is preliminary data.</text>
</comment>
<dbReference type="Gene3D" id="2.170.130.10">
    <property type="entry name" value="TonB-dependent receptor, plug domain"/>
    <property type="match status" value="1"/>
</dbReference>
<dbReference type="InterPro" id="IPR012910">
    <property type="entry name" value="Plug_dom"/>
</dbReference>
<dbReference type="InterPro" id="IPR037066">
    <property type="entry name" value="Plug_dom_sf"/>
</dbReference>
<evidence type="ECO:0000313" key="16">
    <source>
        <dbReference type="Proteomes" id="UP001500101"/>
    </source>
</evidence>
<evidence type="ECO:0000256" key="1">
    <source>
        <dbReference type="ARBA" id="ARBA00004571"/>
    </source>
</evidence>
<keyword evidence="16" id="KW-1185">Reference proteome</keyword>
<keyword evidence="3 10" id="KW-1134">Transmembrane beta strand</keyword>
<evidence type="ECO:0000256" key="9">
    <source>
        <dbReference type="ARBA" id="ARBA00023237"/>
    </source>
</evidence>
<evidence type="ECO:0000256" key="4">
    <source>
        <dbReference type="ARBA" id="ARBA00022692"/>
    </source>
</evidence>
<evidence type="ECO:0000256" key="3">
    <source>
        <dbReference type="ARBA" id="ARBA00022452"/>
    </source>
</evidence>
<keyword evidence="5 12" id="KW-0732">Signal</keyword>
<evidence type="ECO:0000256" key="11">
    <source>
        <dbReference type="RuleBase" id="RU003357"/>
    </source>
</evidence>
<dbReference type="PROSITE" id="PS52016">
    <property type="entry name" value="TONB_DEPENDENT_REC_3"/>
    <property type="match status" value="1"/>
</dbReference>
<evidence type="ECO:0000259" key="14">
    <source>
        <dbReference type="Pfam" id="PF07715"/>
    </source>
</evidence>
<keyword evidence="2 10" id="KW-0813">Transport</keyword>
<name>A0ABP7YCU1_9SPHI</name>
<keyword evidence="4 10" id="KW-0812">Transmembrane</keyword>
<keyword evidence="6 11" id="KW-0798">TonB box</keyword>
<accession>A0ABP7YCU1</accession>
<keyword evidence="8 15" id="KW-0675">Receptor</keyword>
<dbReference type="RefSeq" id="WP_344673282.1">
    <property type="nucleotide sequence ID" value="NZ_BAAAZI010000004.1"/>
</dbReference>
<evidence type="ECO:0000256" key="6">
    <source>
        <dbReference type="ARBA" id="ARBA00023077"/>
    </source>
</evidence>
<dbReference type="Pfam" id="PF13715">
    <property type="entry name" value="CarbopepD_reg_2"/>
    <property type="match status" value="1"/>
</dbReference>
<feature type="domain" description="TonB-dependent receptor plug" evidence="14">
    <location>
        <begin position="115"/>
        <end position="222"/>
    </location>
</feature>
<evidence type="ECO:0000313" key="15">
    <source>
        <dbReference type="EMBL" id="GAA4134150.1"/>
    </source>
</evidence>
<dbReference type="InterPro" id="IPR000531">
    <property type="entry name" value="Beta-barrel_TonB"/>
</dbReference>
<keyword evidence="7 10" id="KW-0472">Membrane</keyword>
<dbReference type="Proteomes" id="UP001500101">
    <property type="component" value="Unassembled WGS sequence"/>
</dbReference>
<dbReference type="Gene3D" id="2.60.40.1120">
    <property type="entry name" value="Carboxypeptidase-like, regulatory domain"/>
    <property type="match status" value="1"/>
</dbReference>
<feature type="signal peptide" evidence="12">
    <location>
        <begin position="1"/>
        <end position="21"/>
    </location>
</feature>
<feature type="domain" description="TonB-dependent receptor-like beta-barrel" evidence="13">
    <location>
        <begin position="442"/>
        <end position="1010"/>
    </location>
</feature>
<gene>
    <name evidence="15" type="ORF">GCM10022216_06860</name>
</gene>
<dbReference type="NCBIfam" id="TIGR04057">
    <property type="entry name" value="SusC_RagA_signa"/>
    <property type="match status" value="1"/>
</dbReference>
<evidence type="ECO:0000256" key="8">
    <source>
        <dbReference type="ARBA" id="ARBA00023170"/>
    </source>
</evidence>